<gene>
    <name evidence="2" type="ORF">LEA_11802</name>
</gene>
<name>K1T4M8_9ZZZZ</name>
<accession>K1T4M8</accession>
<dbReference type="AlphaFoldDB" id="K1T4M8"/>
<protein>
    <submittedName>
        <fullName evidence="2">Sulfatase family protein</fullName>
    </submittedName>
</protein>
<evidence type="ECO:0000256" key="1">
    <source>
        <dbReference type="SAM" id="MobiDB-lite"/>
    </source>
</evidence>
<sequence length="91" mass="10243">MPTLLELAGAPIPETVDGTSLLHPVDREYLHGEHTLGEDSMHFILTKEDKYIWYSQTGRELYFNMRDDPHETKNVTGRKPGACGRTACPAD</sequence>
<evidence type="ECO:0000313" key="2">
    <source>
        <dbReference type="EMBL" id="EKC62514.1"/>
    </source>
</evidence>
<feature type="region of interest" description="Disordered" evidence="1">
    <location>
        <begin position="68"/>
        <end position="91"/>
    </location>
</feature>
<dbReference type="SUPFAM" id="SSF53649">
    <property type="entry name" value="Alkaline phosphatase-like"/>
    <property type="match status" value="1"/>
</dbReference>
<proteinExistence type="predicted"/>
<organism evidence="2">
    <name type="scientific">human gut metagenome</name>
    <dbReference type="NCBI Taxonomy" id="408170"/>
    <lineage>
        <taxon>unclassified sequences</taxon>
        <taxon>metagenomes</taxon>
        <taxon>organismal metagenomes</taxon>
    </lineage>
</organism>
<reference evidence="2" key="1">
    <citation type="journal article" date="2013" name="Environ. Microbiol.">
        <title>Microbiota from the distal guts of lean and obese adolescents exhibit partial functional redundancy besides clear differences in community structure.</title>
        <authorList>
            <person name="Ferrer M."/>
            <person name="Ruiz A."/>
            <person name="Lanza F."/>
            <person name="Haange S.B."/>
            <person name="Oberbach A."/>
            <person name="Till H."/>
            <person name="Bargiela R."/>
            <person name="Campoy C."/>
            <person name="Segura M.T."/>
            <person name="Richter M."/>
            <person name="von Bergen M."/>
            <person name="Seifert J."/>
            <person name="Suarez A."/>
        </authorList>
    </citation>
    <scope>NUCLEOTIDE SEQUENCE</scope>
</reference>
<comment type="caution">
    <text evidence="2">The sequence shown here is derived from an EMBL/GenBank/DDBJ whole genome shotgun (WGS) entry which is preliminary data.</text>
</comment>
<dbReference type="EMBL" id="AJWY01007966">
    <property type="protein sequence ID" value="EKC62514.1"/>
    <property type="molecule type" value="Genomic_DNA"/>
</dbReference>
<dbReference type="Gene3D" id="3.40.720.10">
    <property type="entry name" value="Alkaline Phosphatase, subunit A"/>
    <property type="match status" value="1"/>
</dbReference>
<dbReference type="InterPro" id="IPR017850">
    <property type="entry name" value="Alkaline_phosphatase_core_sf"/>
</dbReference>